<evidence type="ECO:0000256" key="2">
    <source>
        <dbReference type="ARBA" id="ARBA00022475"/>
    </source>
</evidence>
<name>A0ABD1CGG4_CULPP</name>
<proteinExistence type="predicted"/>
<keyword evidence="3 6" id="KW-0812">Transmembrane</keyword>
<comment type="caution">
    <text evidence="7">The sequence shown here is derived from an EMBL/GenBank/DDBJ whole genome shotgun (WGS) entry which is preliminary data.</text>
</comment>
<keyword evidence="8" id="KW-1185">Reference proteome</keyword>
<dbReference type="InterPro" id="IPR013604">
    <property type="entry name" value="7TM_chemorcpt"/>
</dbReference>
<keyword evidence="2" id="KW-1003">Cell membrane</keyword>
<evidence type="ECO:0008006" key="9">
    <source>
        <dbReference type="Google" id="ProtNLM"/>
    </source>
</evidence>
<feature type="transmembrane region" description="Helical" evidence="6">
    <location>
        <begin position="72"/>
        <end position="92"/>
    </location>
</feature>
<evidence type="ECO:0000256" key="6">
    <source>
        <dbReference type="SAM" id="Phobius"/>
    </source>
</evidence>
<evidence type="ECO:0000256" key="1">
    <source>
        <dbReference type="ARBA" id="ARBA00004651"/>
    </source>
</evidence>
<keyword evidence="4 6" id="KW-1133">Transmembrane helix</keyword>
<organism evidence="7 8">
    <name type="scientific">Culex pipiens pipiens</name>
    <name type="common">Northern house mosquito</name>
    <dbReference type="NCBI Taxonomy" id="38569"/>
    <lineage>
        <taxon>Eukaryota</taxon>
        <taxon>Metazoa</taxon>
        <taxon>Ecdysozoa</taxon>
        <taxon>Arthropoda</taxon>
        <taxon>Hexapoda</taxon>
        <taxon>Insecta</taxon>
        <taxon>Pterygota</taxon>
        <taxon>Neoptera</taxon>
        <taxon>Endopterygota</taxon>
        <taxon>Diptera</taxon>
        <taxon>Nematocera</taxon>
        <taxon>Culicoidea</taxon>
        <taxon>Culicidae</taxon>
        <taxon>Culicinae</taxon>
        <taxon>Culicini</taxon>
        <taxon>Culex</taxon>
        <taxon>Culex</taxon>
    </lineage>
</organism>
<protein>
    <recommendedName>
        <fullName evidence="9">Gustatory receptor</fullName>
    </recommendedName>
</protein>
<dbReference type="Proteomes" id="UP001562425">
    <property type="component" value="Unassembled WGS sequence"/>
</dbReference>
<evidence type="ECO:0000313" key="8">
    <source>
        <dbReference type="Proteomes" id="UP001562425"/>
    </source>
</evidence>
<evidence type="ECO:0000256" key="3">
    <source>
        <dbReference type="ARBA" id="ARBA00022692"/>
    </source>
</evidence>
<dbReference type="AlphaFoldDB" id="A0ABD1CGG4"/>
<sequence length="94" mass="11124">MLLFQLMQFYYLVSGSARLTDRAERTALLMNRFFLCELDEQLERTIEQQTTMLSLDNFSVETYGMYRIDYTLMYSAVSTITCTLIVMIQFQLTE</sequence>
<accession>A0ABD1CGG4</accession>
<dbReference type="Pfam" id="PF08395">
    <property type="entry name" value="7tm_7"/>
    <property type="match status" value="1"/>
</dbReference>
<dbReference type="EMBL" id="JBEHCU010012459">
    <property type="protein sequence ID" value="KAL1375477.1"/>
    <property type="molecule type" value="Genomic_DNA"/>
</dbReference>
<evidence type="ECO:0000256" key="5">
    <source>
        <dbReference type="ARBA" id="ARBA00023136"/>
    </source>
</evidence>
<evidence type="ECO:0000313" key="7">
    <source>
        <dbReference type="EMBL" id="KAL1375477.1"/>
    </source>
</evidence>
<keyword evidence="5 6" id="KW-0472">Membrane</keyword>
<comment type="subcellular location">
    <subcellularLocation>
        <location evidence="1">Cell membrane</location>
        <topology evidence="1">Multi-pass membrane protein</topology>
    </subcellularLocation>
</comment>
<evidence type="ECO:0000256" key="4">
    <source>
        <dbReference type="ARBA" id="ARBA00022989"/>
    </source>
</evidence>
<gene>
    <name evidence="7" type="ORF">pipiens_004656</name>
</gene>
<reference evidence="7 8" key="1">
    <citation type="submission" date="2024-05" db="EMBL/GenBank/DDBJ databases">
        <title>Culex pipiens pipiens assembly and annotation.</title>
        <authorList>
            <person name="Alout H."/>
            <person name="Durand T."/>
        </authorList>
    </citation>
    <scope>NUCLEOTIDE SEQUENCE [LARGE SCALE GENOMIC DNA]</scope>
    <source>
        <strain evidence="7">HA-2024</strain>
        <tissue evidence="7">Whole body</tissue>
    </source>
</reference>
<dbReference type="GO" id="GO:0005886">
    <property type="term" value="C:plasma membrane"/>
    <property type="evidence" value="ECO:0007669"/>
    <property type="project" value="UniProtKB-SubCell"/>
</dbReference>